<dbReference type="InterPro" id="IPR010627">
    <property type="entry name" value="Prepilin_pept_A24_N"/>
</dbReference>
<keyword evidence="4" id="KW-0997">Cell inner membrane</keyword>
<dbReference type="PRINTS" id="PR00864">
    <property type="entry name" value="PREPILNPTASE"/>
</dbReference>
<feature type="transmembrane region" description="Helical" evidence="10">
    <location>
        <begin position="201"/>
        <end position="231"/>
    </location>
</feature>
<gene>
    <name evidence="13" type="ORF">H8792_003365</name>
</gene>
<keyword evidence="9" id="KW-0511">Multifunctional enzyme</keyword>
<protein>
    <recommendedName>
        <fullName evidence="9">Prepilin leader peptidase/N-methyltransferase</fullName>
        <ecNumber evidence="9">2.1.1.-</ecNumber>
        <ecNumber evidence="9">3.4.23.43</ecNumber>
    </recommendedName>
</protein>
<evidence type="ECO:0000256" key="10">
    <source>
        <dbReference type="SAM" id="Phobius"/>
    </source>
</evidence>
<dbReference type="EMBL" id="JACBGI020000003">
    <property type="protein sequence ID" value="MBF6057371.1"/>
    <property type="molecule type" value="Genomic_DNA"/>
</dbReference>
<keyword evidence="7 10" id="KW-0472">Membrane</keyword>
<dbReference type="Proteomes" id="UP001193680">
    <property type="component" value="Unassembled WGS sequence"/>
</dbReference>
<evidence type="ECO:0000256" key="8">
    <source>
        <dbReference type="RuleBase" id="RU003793"/>
    </source>
</evidence>
<feature type="transmembrane region" description="Helical" evidence="10">
    <location>
        <begin position="12"/>
        <end position="33"/>
    </location>
</feature>
<dbReference type="Gene3D" id="1.20.120.1220">
    <property type="match status" value="1"/>
</dbReference>
<dbReference type="RefSeq" id="WP_185977517.1">
    <property type="nucleotide sequence ID" value="NZ_JACBGI020000003.1"/>
</dbReference>
<dbReference type="Pfam" id="PF06750">
    <property type="entry name" value="A24_N_bact"/>
    <property type="match status" value="1"/>
</dbReference>
<dbReference type="InterPro" id="IPR050882">
    <property type="entry name" value="Prepilin_peptidase/N-MTase"/>
</dbReference>
<evidence type="ECO:0000256" key="4">
    <source>
        <dbReference type="ARBA" id="ARBA00022519"/>
    </source>
</evidence>
<name>A0ABS0BU62_9GAMM</name>
<keyword evidence="9" id="KW-0808">Transferase</keyword>
<evidence type="ECO:0000256" key="9">
    <source>
        <dbReference type="RuleBase" id="RU003794"/>
    </source>
</evidence>
<dbReference type="InterPro" id="IPR014032">
    <property type="entry name" value="Peptidase_A24A_bac"/>
</dbReference>
<evidence type="ECO:0000256" key="3">
    <source>
        <dbReference type="ARBA" id="ARBA00022475"/>
    </source>
</evidence>
<comment type="caution">
    <text evidence="13">The sequence shown here is derived from an EMBL/GenBank/DDBJ whole genome shotgun (WGS) entry which is preliminary data.</text>
</comment>
<dbReference type="PANTHER" id="PTHR30487:SF0">
    <property type="entry name" value="PREPILIN LEADER PEPTIDASE_N-METHYLTRANSFERASE-RELATED"/>
    <property type="match status" value="1"/>
</dbReference>
<keyword evidence="6 10" id="KW-1133">Transmembrane helix</keyword>
<evidence type="ECO:0000256" key="6">
    <source>
        <dbReference type="ARBA" id="ARBA00022989"/>
    </source>
</evidence>
<organism evidence="13 14">
    <name type="scientific">Thiomicrorhabdus heinhorstiae</name>
    <dbReference type="NCBI Taxonomy" id="2748010"/>
    <lineage>
        <taxon>Bacteria</taxon>
        <taxon>Pseudomonadati</taxon>
        <taxon>Pseudomonadota</taxon>
        <taxon>Gammaproteobacteria</taxon>
        <taxon>Thiotrichales</taxon>
        <taxon>Piscirickettsiaceae</taxon>
        <taxon>Thiomicrorhabdus</taxon>
    </lineage>
</organism>
<dbReference type="EC" id="2.1.1.-" evidence="9"/>
<evidence type="ECO:0000256" key="7">
    <source>
        <dbReference type="ARBA" id="ARBA00023136"/>
    </source>
</evidence>
<comment type="function">
    <text evidence="9">Plays an essential role in type IV pili and type II pseudopili formation by proteolytically removing the leader sequence from substrate proteins and subsequently monomethylating the alpha-amino group of the newly exposed N-terminal phenylalanine.</text>
</comment>
<feature type="transmembrane region" description="Helical" evidence="10">
    <location>
        <begin position="144"/>
        <end position="162"/>
    </location>
</feature>
<feature type="transmembrane region" description="Helical" evidence="10">
    <location>
        <begin position="117"/>
        <end position="135"/>
    </location>
</feature>
<feature type="domain" description="Prepilin type IV endopeptidase peptidase" evidence="11">
    <location>
        <begin position="122"/>
        <end position="230"/>
    </location>
</feature>
<evidence type="ECO:0000256" key="1">
    <source>
        <dbReference type="ARBA" id="ARBA00004429"/>
    </source>
</evidence>
<evidence type="ECO:0000259" key="12">
    <source>
        <dbReference type="Pfam" id="PF06750"/>
    </source>
</evidence>
<feature type="transmembrane region" description="Helical" evidence="10">
    <location>
        <begin position="93"/>
        <end position="111"/>
    </location>
</feature>
<proteinExistence type="inferred from homology"/>
<accession>A0ABS0BU62</accession>
<dbReference type="InterPro" id="IPR000045">
    <property type="entry name" value="Prepilin_IV_endopep_pep"/>
</dbReference>
<keyword evidence="14" id="KW-1185">Reference proteome</keyword>
<dbReference type="EC" id="3.4.23.43" evidence="9"/>
<dbReference type="PANTHER" id="PTHR30487">
    <property type="entry name" value="TYPE 4 PREPILIN-LIKE PROTEINS LEADER PEPTIDE-PROCESSING ENZYME"/>
    <property type="match status" value="1"/>
</dbReference>
<comment type="similarity">
    <text evidence="2 8">Belongs to the peptidase A24 family.</text>
</comment>
<evidence type="ECO:0000313" key="14">
    <source>
        <dbReference type="Proteomes" id="UP001193680"/>
    </source>
</evidence>
<reference evidence="13 14" key="1">
    <citation type="submission" date="2020-11" db="EMBL/GenBank/DDBJ databases">
        <title>Sulfur oxidizing isolate from Hospital Hole Sinkhole.</title>
        <authorList>
            <person name="Scott K.M."/>
        </authorList>
    </citation>
    <scope>NUCLEOTIDE SEQUENCE [LARGE SCALE GENOMIC DNA]</scope>
    <source>
        <strain evidence="13 14">HH1</strain>
    </source>
</reference>
<feature type="transmembrane region" description="Helical" evidence="10">
    <location>
        <begin position="168"/>
        <end position="189"/>
    </location>
</feature>
<feature type="transmembrane region" description="Helical" evidence="10">
    <location>
        <begin position="243"/>
        <end position="259"/>
    </location>
</feature>
<feature type="domain" description="Prepilin peptidase A24 N-terminal" evidence="12">
    <location>
        <begin position="19"/>
        <end position="109"/>
    </location>
</feature>
<keyword evidence="5 9" id="KW-0812">Transmembrane</keyword>
<evidence type="ECO:0000256" key="5">
    <source>
        <dbReference type="ARBA" id="ARBA00022692"/>
    </source>
</evidence>
<keyword evidence="9" id="KW-0489">Methyltransferase</keyword>
<dbReference type="Pfam" id="PF01478">
    <property type="entry name" value="Peptidase_A24"/>
    <property type="match status" value="1"/>
</dbReference>
<evidence type="ECO:0000256" key="2">
    <source>
        <dbReference type="ARBA" id="ARBA00005801"/>
    </source>
</evidence>
<sequence length="262" mass="29317">MSNLLAIYPDWLLYSFIAVIGLLFGSFFTMVTWRMPRMVGMGLLAQIKAMSWSRSQCPSCQTDLTPKQLIPLFSWLFYRGRCANCGTRVPSRYFWIELFTGLMTLLPFVLFGFTEKALLYVLLMWFLVLIFVIDIEHQLILDSLSLPLLALGLTVNAIWGFVDIKSAAIGAAAGYLSLWLVFWGFKLATGKEGMGYGDFKLFAALGAWFGWQALSPILLIAALTGIFWGILQMAVQGAQSRQFAFGPFLILGALAILVLQNY</sequence>
<comment type="catalytic activity">
    <reaction evidence="9">
        <text>Typically cleaves a -Gly-|-Phe- bond to release an N-terminal, basic peptide of 5-8 residues from type IV prepilin, and then N-methylates the new N-terminal amino group, the methyl donor being S-adenosyl-L-methionine.</text>
        <dbReference type="EC" id="3.4.23.43"/>
    </reaction>
</comment>
<comment type="subcellular location">
    <subcellularLocation>
        <location evidence="1">Cell inner membrane</location>
        <topology evidence="1">Multi-pass membrane protein</topology>
    </subcellularLocation>
    <subcellularLocation>
        <location evidence="9">Cell membrane</location>
        <topology evidence="9">Multi-pass membrane protein</topology>
    </subcellularLocation>
</comment>
<evidence type="ECO:0000313" key="13">
    <source>
        <dbReference type="EMBL" id="MBF6057371.1"/>
    </source>
</evidence>
<evidence type="ECO:0000259" key="11">
    <source>
        <dbReference type="Pfam" id="PF01478"/>
    </source>
</evidence>
<keyword evidence="9" id="KW-0378">Hydrolase</keyword>
<keyword evidence="9" id="KW-0645">Protease</keyword>
<keyword evidence="3" id="KW-1003">Cell membrane</keyword>